<reference evidence="2" key="1">
    <citation type="journal article" date="2019" name="Int. J. Syst. Evol. Microbiol.">
        <title>The Global Catalogue of Microorganisms (GCM) 10K type strain sequencing project: providing services to taxonomists for standard genome sequencing and annotation.</title>
        <authorList>
            <consortium name="The Broad Institute Genomics Platform"/>
            <consortium name="The Broad Institute Genome Sequencing Center for Infectious Disease"/>
            <person name="Wu L."/>
            <person name="Ma J."/>
        </authorList>
    </citation>
    <scope>NUCLEOTIDE SEQUENCE [LARGE SCALE GENOMIC DNA]</scope>
    <source>
        <strain evidence="2">ICMP 6774ER</strain>
    </source>
</reference>
<keyword evidence="2" id="KW-1185">Reference proteome</keyword>
<evidence type="ECO:0000313" key="2">
    <source>
        <dbReference type="Proteomes" id="UP001597368"/>
    </source>
</evidence>
<gene>
    <name evidence="1" type="ORF">ACFSKW_50145</name>
</gene>
<proteinExistence type="predicted"/>
<comment type="caution">
    <text evidence="1">The sequence shown here is derived from an EMBL/GenBank/DDBJ whole genome shotgun (WGS) entry which is preliminary data.</text>
</comment>
<dbReference type="EMBL" id="JBHUFV010000093">
    <property type="protein sequence ID" value="MFD1939648.1"/>
    <property type="molecule type" value="Genomic_DNA"/>
</dbReference>
<evidence type="ECO:0000313" key="1">
    <source>
        <dbReference type="EMBL" id="MFD1939648.1"/>
    </source>
</evidence>
<protein>
    <submittedName>
        <fullName evidence="1">Uncharacterized protein</fullName>
    </submittedName>
</protein>
<organism evidence="1 2">
    <name type="scientific">Nonomuraea mangrovi</name>
    <dbReference type="NCBI Taxonomy" id="2316207"/>
    <lineage>
        <taxon>Bacteria</taxon>
        <taxon>Bacillati</taxon>
        <taxon>Actinomycetota</taxon>
        <taxon>Actinomycetes</taxon>
        <taxon>Streptosporangiales</taxon>
        <taxon>Streptosporangiaceae</taxon>
        <taxon>Nonomuraea</taxon>
    </lineage>
</organism>
<sequence>MGRLNGRNSASARVLERLGMLEDEWRAR</sequence>
<dbReference type="Proteomes" id="UP001597368">
    <property type="component" value="Unassembled WGS sequence"/>
</dbReference>
<dbReference type="RefSeq" id="WP_379582120.1">
    <property type="nucleotide sequence ID" value="NZ_JBHUFV010000093.1"/>
</dbReference>
<accession>A0ABW4TCA1</accession>
<name>A0ABW4TCA1_9ACTN</name>